<gene>
    <name evidence="1" type="ORF">FIBSPDRAFT_899906</name>
</gene>
<reference evidence="1 2" key="1">
    <citation type="journal article" date="2016" name="Mol. Biol. Evol.">
        <title>Comparative Genomics of Early-Diverging Mushroom-Forming Fungi Provides Insights into the Origins of Lignocellulose Decay Capabilities.</title>
        <authorList>
            <person name="Nagy L.G."/>
            <person name="Riley R."/>
            <person name="Tritt A."/>
            <person name="Adam C."/>
            <person name="Daum C."/>
            <person name="Floudas D."/>
            <person name="Sun H."/>
            <person name="Yadav J.S."/>
            <person name="Pangilinan J."/>
            <person name="Larsson K.H."/>
            <person name="Matsuura K."/>
            <person name="Barry K."/>
            <person name="Labutti K."/>
            <person name="Kuo R."/>
            <person name="Ohm R.A."/>
            <person name="Bhattacharya S.S."/>
            <person name="Shirouzu T."/>
            <person name="Yoshinaga Y."/>
            <person name="Martin F.M."/>
            <person name="Grigoriev I.V."/>
            <person name="Hibbett D.S."/>
        </authorList>
    </citation>
    <scope>NUCLEOTIDE SEQUENCE [LARGE SCALE GENOMIC DNA]</scope>
    <source>
        <strain evidence="1 2">CBS 109695</strain>
    </source>
</reference>
<keyword evidence="2" id="KW-1185">Reference proteome</keyword>
<proteinExistence type="predicted"/>
<dbReference type="AlphaFoldDB" id="A0A165Z498"/>
<evidence type="ECO:0000313" key="1">
    <source>
        <dbReference type="EMBL" id="KZP10213.1"/>
    </source>
</evidence>
<name>A0A165Z498_9AGAM</name>
<dbReference type="Proteomes" id="UP000076532">
    <property type="component" value="Unassembled WGS sequence"/>
</dbReference>
<dbReference type="EMBL" id="KV417684">
    <property type="protein sequence ID" value="KZP10213.1"/>
    <property type="molecule type" value="Genomic_DNA"/>
</dbReference>
<organism evidence="1 2">
    <name type="scientific">Athelia psychrophila</name>
    <dbReference type="NCBI Taxonomy" id="1759441"/>
    <lineage>
        <taxon>Eukaryota</taxon>
        <taxon>Fungi</taxon>
        <taxon>Dikarya</taxon>
        <taxon>Basidiomycota</taxon>
        <taxon>Agaricomycotina</taxon>
        <taxon>Agaricomycetes</taxon>
        <taxon>Agaricomycetidae</taxon>
        <taxon>Atheliales</taxon>
        <taxon>Atheliaceae</taxon>
        <taxon>Athelia</taxon>
    </lineage>
</organism>
<sequence>MASLTEAKEGIADVAIHENIGTADLPLTKMKKPTVRMKKIGIKKRLTKIVPREELHTDKESTSDALTTLRAPLSITTDKRSRIARAPVDDSVRTNLRYAALRQVPENAPK</sequence>
<evidence type="ECO:0000313" key="2">
    <source>
        <dbReference type="Proteomes" id="UP000076532"/>
    </source>
</evidence>
<protein>
    <submittedName>
        <fullName evidence="1">Uncharacterized protein</fullName>
    </submittedName>
</protein>
<accession>A0A165Z498</accession>